<dbReference type="Proteomes" id="UP000054783">
    <property type="component" value="Unassembled WGS sequence"/>
</dbReference>
<reference evidence="2 3" key="1">
    <citation type="submission" date="2015-01" db="EMBL/GenBank/DDBJ databases">
        <title>Evolution of Trichinella species and genotypes.</title>
        <authorList>
            <person name="Korhonen P.K."/>
            <person name="Edoardo P."/>
            <person name="Giuseppe L.R."/>
            <person name="Gasser R.B."/>
        </authorList>
    </citation>
    <scope>NUCLEOTIDE SEQUENCE [LARGE SCALE GENOMIC DNA]</scope>
    <source>
        <strain evidence="2">ISS2496</strain>
    </source>
</reference>
<evidence type="ECO:0000313" key="3">
    <source>
        <dbReference type="Proteomes" id="UP000054783"/>
    </source>
</evidence>
<keyword evidence="3" id="KW-1185">Reference proteome</keyword>
<name>A0A0V1AH13_9BILA</name>
<evidence type="ECO:0000313" key="2">
    <source>
        <dbReference type="EMBL" id="KRY23834.1"/>
    </source>
</evidence>
<proteinExistence type="predicted"/>
<feature type="region of interest" description="Disordered" evidence="1">
    <location>
        <begin position="1"/>
        <end position="24"/>
    </location>
</feature>
<feature type="region of interest" description="Disordered" evidence="1">
    <location>
        <begin position="87"/>
        <end position="108"/>
    </location>
</feature>
<sequence>MSGTAAAWNTSKPTSYTPATGGKGKHVRVGSVVCIGVDIRRARPGLLNVSPDGATHLSNVTVSNGIAFGGTYYDYKISNLRFTPQNTYSDDPHVKPYDLPPCYSPPKG</sequence>
<dbReference type="EMBL" id="JYDQ01000001">
    <property type="protein sequence ID" value="KRY23834.1"/>
    <property type="molecule type" value="Genomic_DNA"/>
</dbReference>
<protein>
    <submittedName>
        <fullName evidence="2">Uncharacterized protein</fullName>
    </submittedName>
</protein>
<accession>A0A0V1AH13</accession>
<feature type="compositionally biased region" description="Pro residues" evidence="1">
    <location>
        <begin position="98"/>
        <end position="108"/>
    </location>
</feature>
<gene>
    <name evidence="2" type="ORF">T12_272</name>
</gene>
<comment type="caution">
    <text evidence="2">The sequence shown here is derived from an EMBL/GenBank/DDBJ whole genome shotgun (WGS) entry which is preliminary data.</text>
</comment>
<organism evidence="2 3">
    <name type="scientific">Trichinella patagoniensis</name>
    <dbReference type="NCBI Taxonomy" id="990121"/>
    <lineage>
        <taxon>Eukaryota</taxon>
        <taxon>Metazoa</taxon>
        <taxon>Ecdysozoa</taxon>
        <taxon>Nematoda</taxon>
        <taxon>Enoplea</taxon>
        <taxon>Dorylaimia</taxon>
        <taxon>Trichinellida</taxon>
        <taxon>Trichinellidae</taxon>
        <taxon>Trichinella</taxon>
    </lineage>
</organism>
<dbReference type="AlphaFoldDB" id="A0A0V1AH13"/>
<evidence type="ECO:0000256" key="1">
    <source>
        <dbReference type="SAM" id="MobiDB-lite"/>
    </source>
</evidence>
<feature type="compositionally biased region" description="Polar residues" evidence="1">
    <location>
        <begin position="1"/>
        <end position="18"/>
    </location>
</feature>